<comment type="caution">
    <text evidence="4">The sequence shown here is derived from an EMBL/GenBank/DDBJ whole genome shotgun (WGS) entry which is preliminary data.</text>
</comment>
<evidence type="ECO:0000256" key="1">
    <source>
        <dbReference type="ARBA" id="ARBA00007665"/>
    </source>
</evidence>
<sequence length="224" mass="24661">MSHPDSIHTTYGVLTGDSEHELVVKRSRFICYLRRVESVEEARDATELVKLEHRMARHHCTAHVIGPDRNERRSNDDGEPSGTAGMPMLDALTRFRRPGTDVADCSDIVAIVVRYFGGVLLGAGGLVHAYSDAVSQALEQATFRSRQRMRHFILDAPHTDAGRWENELRAGGITVLGTDYESRGARIRLAIADEPETSTALEQRIASLTAGARVLEDAGVNWVG</sequence>
<dbReference type="PANTHER" id="PTHR16301:SF20">
    <property type="entry name" value="IMPACT FAMILY MEMBER YIGZ"/>
    <property type="match status" value="1"/>
</dbReference>
<dbReference type="Pfam" id="PF01205">
    <property type="entry name" value="Impact_N"/>
    <property type="match status" value="1"/>
</dbReference>
<comment type="similarity">
    <text evidence="1">Belongs to the IMPACT family.</text>
</comment>
<dbReference type="InterPro" id="IPR023582">
    <property type="entry name" value="Impact"/>
</dbReference>
<feature type="region of interest" description="Disordered" evidence="2">
    <location>
        <begin position="62"/>
        <end position="87"/>
    </location>
</feature>
<organism evidence="4 5">
    <name type="scientific">Gulosibacter bifidus</name>
    <dbReference type="NCBI Taxonomy" id="272239"/>
    <lineage>
        <taxon>Bacteria</taxon>
        <taxon>Bacillati</taxon>
        <taxon>Actinomycetota</taxon>
        <taxon>Actinomycetes</taxon>
        <taxon>Micrococcales</taxon>
        <taxon>Microbacteriaceae</taxon>
        <taxon>Gulosibacter</taxon>
    </lineage>
</organism>
<keyword evidence="5" id="KW-1185">Reference proteome</keyword>
<reference evidence="5" key="1">
    <citation type="journal article" date="2019" name="Int. J. Syst. Evol. Microbiol.">
        <title>The Global Catalogue of Microorganisms (GCM) 10K type strain sequencing project: providing services to taxonomists for standard genome sequencing and annotation.</title>
        <authorList>
            <consortium name="The Broad Institute Genomics Platform"/>
            <consortium name="The Broad Institute Genome Sequencing Center for Infectious Disease"/>
            <person name="Wu L."/>
            <person name="Ma J."/>
        </authorList>
    </citation>
    <scope>NUCLEOTIDE SEQUENCE [LARGE SCALE GENOMIC DNA]</scope>
    <source>
        <strain evidence="5">TISTR 1511</strain>
    </source>
</reference>
<dbReference type="Gene3D" id="3.30.230.30">
    <property type="entry name" value="Impact, N-terminal domain"/>
    <property type="match status" value="1"/>
</dbReference>
<feature type="compositionally biased region" description="Basic and acidic residues" evidence="2">
    <location>
        <begin position="66"/>
        <end position="76"/>
    </location>
</feature>
<dbReference type="InterPro" id="IPR020568">
    <property type="entry name" value="Ribosomal_Su5_D2-typ_SF"/>
</dbReference>
<gene>
    <name evidence="4" type="ORF">ACFSUQ_01005</name>
</gene>
<dbReference type="PANTHER" id="PTHR16301">
    <property type="entry name" value="IMPACT-RELATED"/>
    <property type="match status" value="1"/>
</dbReference>
<dbReference type="Proteomes" id="UP001597453">
    <property type="component" value="Unassembled WGS sequence"/>
</dbReference>
<evidence type="ECO:0000256" key="2">
    <source>
        <dbReference type="SAM" id="MobiDB-lite"/>
    </source>
</evidence>
<dbReference type="RefSeq" id="WP_066055086.1">
    <property type="nucleotide sequence ID" value="NZ_JBHUNF010000001.1"/>
</dbReference>
<dbReference type="InterPro" id="IPR001498">
    <property type="entry name" value="Impact_N"/>
</dbReference>
<proteinExistence type="inferred from homology"/>
<dbReference type="InterPro" id="IPR036956">
    <property type="entry name" value="Impact_N_sf"/>
</dbReference>
<evidence type="ECO:0000259" key="3">
    <source>
        <dbReference type="Pfam" id="PF01205"/>
    </source>
</evidence>
<protein>
    <submittedName>
        <fullName evidence="4">IMPACT family protein</fullName>
    </submittedName>
</protein>
<accession>A0ABW5RIK8</accession>
<evidence type="ECO:0000313" key="4">
    <source>
        <dbReference type="EMBL" id="MFD2673887.1"/>
    </source>
</evidence>
<dbReference type="EMBL" id="JBHUNF010000001">
    <property type="protein sequence ID" value="MFD2673887.1"/>
    <property type="molecule type" value="Genomic_DNA"/>
</dbReference>
<dbReference type="SUPFAM" id="SSF54211">
    <property type="entry name" value="Ribosomal protein S5 domain 2-like"/>
    <property type="match status" value="1"/>
</dbReference>
<feature type="domain" description="Impact N-terminal" evidence="3">
    <location>
        <begin position="25"/>
        <end position="138"/>
    </location>
</feature>
<name>A0ABW5RIK8_9MICO</name>
<evidence type="ECO:0000313" key="5">
    <source>
        <dbReference type="Proteomes" id="UP001597453"/>
    </source>
</evidence>